<accession>A0A9X1FX81</accession>
<dbReference type="AlphaFoldDB" id="A0A9X1FX81"/>
<dbReference type="RefSeq" id="WP_219503066.1">
    <property type="nucleotide sequence ID" value="NZ_JAHXDN010000003.1"/>
</dbReference>
<gene>
    <name evidence="1" type="ORF">KX928_13000</name>
</gene>
<evidence type="ECO:0000313" key="2">
    <source>
        <dbReference type="Proteomes" id="UP001138661"/>
    </source>
</evidence>
<reference evidence="1" key="1">
    <citation type="submission" date="2021-07" db="EMBL/GenBank/DDBJ databases">
        <title>Roseobacter insulae sp. nov., isolated from a tidal flat.</title>
        <authorList>
            <person name="Park S."/>
            <person name="Yoon J.-H."/>
        </authorList>
    </citation>
    <scope>NUCLEOTIDE SEQUENCE</scope>
    <source>
        <strain evidence="1">YSTF-M11</strain>
    </source>
</reference>
<dbReference type="Proteomes" id="UP001138661">
    <property type="component" value="Unassembled WGS sequence"/>
</dbReference>
<sequence length="72" mass="7926">MTDLDARLLAAHEAGDRRALIDLYCEAAHHAQNDAASGFYLTHAYVFALEEGAPEATDLRRKLIAMGRETPL</sequence>
<organism evidence="1 2">
    <name type="scientific">Roseobacter insulae</name>
    <dbReference type="NCBI Taxonomy" id="2859783"/>
    <lineage>
        <taxon>Bacteria</taxon>
        <taxon>Pseudomonadati</taxon>
        <taxon>Pseudomonadota</taxon>
        <taxon>Alphaproteobacteria</taxon>
        <taxon>Rhodobacterales</taxon>
        <taxon>Roseobacteraceae</taxon>
        <taxon>Roseobacter</taxon>
    </lineage>
</organism>
<proteinExistence type="predicted"/>
<dbReference type="EMBL" id="JAHXDN010000003">
    <property type="protein sequence ID" value="MBW4708700.1"/>
    <property type="molecule type" value="Genomic_DNA"/>
</dbReference>
<name>A0A9X1FX81_9RHOB</name>
<evidence type="ECO:0000313" key="1">
    <source>
        <dbReference type="EMBL" id="MBW4708700.1"/>
    </source>
</evidence>
<protein>
    <submittedName>
        <fullName evidence="1">Uncharacterized protein</fullName>
    </submittedName>
</protein>
<comment type="caution">
    <text evidence="1">The sequence shown here is derived from an EMBL/GenBank/DDBJ whole genome shotgun (WGS) entry which is preliminary data.</text>
</comment>
<keyword evidence="2" id="KW-1185">Reference proteome</keyword>